<feature type="domain" description="NADP-dependent oxidoreductase" evidence="1">
    <location>
        <begin position="16"/>
        <end position="265"/>
    </location>
</feature>
<dbReference type="CDD" id="cd19096">
    <property type="entry name" value="AKR_Fe-S_oxidoreductase"/>
    <property type="match status" value="1"/>
</dbReference>
<dbReference type="OrthoDB" id="9804603at2"/>
<dbReference type="PANTHER" id="PTHR43312:SF1">
    <property type="entry name" value="NADP-DEPENDENT OXIDOREDUCTASE DOMAIN-CONTAINING PROTEIN"/>
    <property type="match status" value="1"/>
</dbReference>
<dbReference type="InterPro" id="IPR053135">
    <property type="entry name" value="AKR2_Oxidoreductase"/>
</dbReference>
<dbReference type="EMBL" id="JRMW01000038">
    <property type="protein sequence ID" value="KGF03593.1"/>
    <property type="molecule type" value="Genomic_DNA"/>
</dbReference>
<dbReference type="Proteomes" id="UP000029579">
    <property type="component" value="Unassembled WGS sequence"/>
</dbReference>
<sequence length="315" mass="36300">MEYRKLGSTGIQISRISMGSHHLKNPQDIDKHAENFFYAYKQGINFFETSDTYGNNCSELILGAAIKEMKKQKKPFYIMSKTHAGDSKTFRKNLENTLKNLGISCIDSFTCLWGIKSFEEWRGAKNYGAIREMEKAREEGLIKHITFSSHLQNKELIEMIGEYKFDYSLQGFNIINSKYRLKGIMKTHEKDIGTIAMNPLATGDLLLYEDIFNAIRIKEDQTLVQAAYAYILSFPFIDSVLGTFNSKNEINEAIKTLYQEPYSAKERSEQEGKLKERINQVDLERKIEVGKALRQRPHILREEVADLFGVYPLSV</sequence>
<protein>
    <submittedName>
        <fullName evidence="2">Oxidoreductase</fullName>
    </submittedName>
</protein>
<evidence type="ECO:0000259" key="1">
    <source>
        <dbReference type="Pfam" id="PF00248"/>
    </source>
</evidence>
<dbReference type="Gene3D" id="3.20.20.100">
    <property type="entry name" value="NADP-dependent oxidoreductase domain"/>
    <property type="match status" value="1"/>
</dbReference>
<dbReference type="Pfam" id="PF00248">
    <property type="entry name" value="Aldo_ket_red"/>
    <property type="match status" value="1"/>
</dbReference>
<dbReference type="SUPFAM" id="SSF51430">
    <property type="entry name" value="NAD(P)-linked oxidoreductase"/>
    <property type="match status" value="1"/>
</dbReference>
<reference evidence="2 3" key="1">
    <citation type="submission" date="2014-07" db="EMBL/GenBank/DDBJ databases">
        <authorList>
            <person name="McCorrison J."/>
            <person name="Sanka R."/>
            <person name="Torralba M."/>
            <person name="Gillis M."/>
            <person name="Haft D.H."/>
            <person name="Methe B."/>
            <person name="Sutton G."/>
            <person name="Nelson K.E."/>
        </authorList>
    </citation>
    <scope>NUCLEOTIDE SEQUENCE [LARGE SCALE GENOMIC DNA]</scope>
    <source>
        <strain evidence="2 3">S7-1-13</strain>
    </source>
</reference>
<evidence type="ECO:0000313" key="3">
    <source>
        <dbReference type="Proteomes" id="UP000029579"/>
    </source>
</evidence>
<accession>A0A095X165</accession>
<evidence type="ECO:0000313" key="2">
    <source>
        <dbReference type="EMBL" id="KGF03593.1"/>
    </source>
</evidence>
<proteinExistence type="predicted"/>
<comment type="caution">
    <text evidence="2">The sequence shown here is derived from an EMBL/GenBank/DDBJ whole genome shotgun (WGS) entry which is preliminary data.</text>
</comment>
<organism evidence="2 3">
    <name type="scientific">Anaerococcus lactolyticus S7-1-13</name>
    <dbReference type="NCBI Taxonomy" id="1284686"/>
    <lineage>
        <taxon>Bacteria</taxon>
        <taxon>Bacillati</taxon>
        <taxon>Bacillota</taxon>
        <taxon>Tissierellia</taxon>
        <taxon>Tissierellales</taxon>
        <taxon>Peptoniphilaceae</taxon>
        <taxon>Anaerococcus</taxon>
    </lineage>
</organism>
<gene>
    <name evidence="2" type="ORF">HMPREF1630_07275</name>
</gene>
<dbReference type="InterPro" id="IPR023210">
    <property type="entry name" value="NADP_OxRdtase_dom"/>
</dbReference>
<dbReference type="eggNOG" id="COG1453">
    <property type="taxonomic scope" value="Bacteria"/>
</dbReference>
<dbReference type="AlphaFoldDB" id="A0A095X165"/>
<dbReference type="RefSeq" id="WP_037328353.1">
    <property type="nucleotide sequence ID" value="NZ_JRMW01000038.1"/>
</dbReference>
<name>A0A095X165_9FIRM</name>
<dbReference type="PANTHER" id="PTHR43312">
    <property type="entry name" value="D-THREO-ALDOSE 1-DEHYDROGENASE"/>
    <property type="match status" value="1"/>
</dbReference>
<dbReference type="InterPro" id="IPR036812">
    <property type="entry name" value="NAD(P)_OxRdtase_dom_sf"/>
</dbReference>